<feature type="region of interest" description="Disordered" evidence="1">
    <location>
        <begin position="260"/>
        <end position="308"/>
    </location>
</feature>
<comment type="caution">
    <text evidence="2">The sequence shown here is derived from an EMBL/GenBank/DDBJ whole genome shotgun (WGS) entry which is preliminary data.</text>
</comment>
<dbReference type="EMBL" id="JBBPEH010000011">
    <property type="protein sequence ID" value="KAK7532045.1"/>
    <property type="molecule type" value="Genomic_DNA"/>
</dbReference>
<organism evidence="2 3">
    <name type="scientific">Phyllosticta citribraziliensis</name>
    <dbReference type="NCBI Taxonomy" id="989973"/>
    <lineage>
        <taxon>Eukaryota</taxon>
        <taxon>Fungi</taxon>
        <taxon>Dikarya</taxon>
        <taxon>Ascomycota</taxon>
        <taxon>Pezizomycotina</taxon>
        <taxon>Dothideomycetes</taxon>
        <taxon>Dothideomycetes incertae sedis</taxon>
        <taxon>Botryosphaeriales</taxon>
        <taxon>Phyllostictaceae</taxon>
        <taxon>Phyllosticta</taxon>
    </lineage>
</organism>
<name>A0ABR1L9Y7_9PEZI</name>
<dbReference type="RefSeq" id="XP_066651715.1">
    <property type="nucleotide sequence ID" value="XM_066798409.1"/>
</dbReference>
<dbReference type="GeneID" id="92031315"/>
<dbReference type="Proteomes" id="UP001360953">
    <property type="component" value="Unassembled WGS sequence"/>
</dbReference>
<evidence type="ECO:0000313" key="3">
    <source>
        <dbReference type="Proteomes" id="UP001360953"/>
    </source>
</evidence>
<accession>A0ABR1L9Y7</accession>
<keyword evidence="3" id="KW-1185">Reference proteome</keyword>
<evidence type="ECO:0000256" key="1">
    <source>
        <dbReference type="SAM" id="MobiDB-lite"/>
    </source>
</evidence>
<sequence length="333" mass="34569">MASFTLINCSIGSSSSGLSSSIDGSLLASSNRSSSSSLEFIPSYLLIPTPSYHPSTIRSIHTPIYSITASTRVILYKKNEDEPSSKNSSRGPLGSPLPRPYRFNEGGVYILCLGEVWAALSRSPSGATIYGIYKELLSLLYSHTGILMVPLVSIDDLYNRYSRASTMVIIGKVPNHLDDFIASLNGLSLEDKPIPDAGTSSSKETKTSPASPFKDMALPAHILGAPIASPTSTTSLLGGGALLESSIYTILVVPLVAYSSSSSPAPSKPISSSKLGPSSSSRESSPSSSKEANSPSSSASSLSNKSSSSSAGLVTLARIASPPIPSLSTATLL</sequence>
<proteinExistence type="predicted"/>
<protein>
    <submittedName>
        <fullName evidence="2">Uncharacterized protein</fullName>
    </submittedName>
</protein>
<reference evidence="2 3" key="1">
    <citation type="submission" date="2024-04" db="EMBL/GenBank/DDBJ databases">
        <title>Phyllosticta paracitricarpa is synonymous to the EU quarantine fungus P. citricarpa based on phylogenomic analyses.</title>
        <authorList>
            <consortium name="Lawrence Berkeley National Laboratory"/>
            <person name="Van ingen-buijs V.A."/>
            <person name="Van westerhoven A.C."/>
            <person name="Haridas S."/>
            <person name="Skiadas P."/>
            <person name="Martin F."/>
            <person name="Groenewald J.Z."/>
            <person name="Crous P.W."/>
            <person name="Seidl M.F."/>
        </authorList>
    </citation>
    <scope>NUCLEOTIDE SEQUENCE [LARGE SCALE GENOMIC DNA]</scope>
    <source>
        <strain evidence="2 3">CPC 17464</strain>
    </source>
</reference>
<evidence type="ECO:0000313" key="2">
    <source>
        <dbReference type="EMBL" id="KAK7532045.1"/>
    </source>
</evidence>
<gene>
    <name evidence="2" type="ORF">J3D65DRAFT_606018</name>
</gene>